<evidence type="ECO:0000256" key="2">
    <source>
        <dbReference type="ARBA" id="ARBA00022771"/>
    </source>
</evidence>
<accession>A0A8W8ISE7</accession>
<dbReference type="Proteomes" id="UP000005408">
    <property type="component" value="Unassembled WGS sequence"/>
</dbReference>
<evidence type="ECO:0000256" key="4">
    <source>
        <dbReference type="PROSITE-ProRule" id="PRU00175"/>
    </source>
</evidence>
<dbReference type="Gene3D" id="3.30.40.10">
    <property type="entry name" value="Zinc/RING finger domain, C3HC4 (zinc finger)"/>
    <property type="match status" value="1"/>
</dbReference>
<dbReference type="EnsemblMetazoa" id="G15463.1">
    <property type="protein sequence ID" value="G15463.1:cds"/>
    <property type="gene ID" value="G15463"/>
</dbReference>
<evidence type="ECO:0000256" key="5">
    <source>
        <dbReference type="SAM" id="MobiDB-lite"/>
    </source>
</evidence>
<evidence type="ECO:0000313" key="7">
    <source>
        <dbReference type="EnsemblMetazoa" id="G15463.1:cds"/>
    </source>
</evidence>
<keyword evidence="3" id="KW-0862">Zinc</keyword>
<feature type="region of interest" description="Disordered" evidence="5">
    <location>
        <begin position="64"/>
        <end position="105"/>
    </location>
</feature>
<dbReference type="OrthoDB" id="6105938at2759"/>
<dbReference type="InterPro" id="IPR047134">
    <property type="entry name" value="RNF4"/>
</dbReference>
<feature type="compositionally biased region" description="Basic residues" evidence="5">
    <location>
        <begin position="84"/>
        <end position="95"/>
    </location>
</feature>
<dbReference type="SUPFAM" id="SSF57850">
    <property type="entry name" value="RING/U-box"/>
    <property type="match status" value="1"/>
</dbReference>
<dbReference type="RefSeq" id="XP_011428373.1">
    <property type="nucleotide sequence ID" value="XM_011430071.4"/>
</dbReference>
<dbReference type="GeneID" id="105328980"/>
<evidence type="ECO:0000256" key="1">
    <source>
        <dbReference type="ARBA" id="ARBA00022723"/>
    </source>
</evidence>
<dbReference type="PANTHER" id="PTHR23041">
    <property type="entry name" value="RING FINGER DOMAIN-CONTAINING"/>
    <property type="match status" value="1"/>
</dbReference>
<dbReference type="Pfam" id="PF00097">
    <property type="entry name" value="zf-C3HC4"/>
    <property type="match status" value="1"/>
</dbReference>
<dbReference type="InterPro" id="IPR001841">
    <property type="entry name" value="Znf_RING"/>
</dbReference>
<dbReference type="SMART" id="SM00184">
    <property type="entry name" value="RING"/>
    <property type="match status" value="1"/>
</dbReference>
<evidence type="ECO:0000259" key="6">
    <source>
        <dbReference type="PROSITE" id="PS50089"/>
    </source>
</evidence>
<dbReference type="EnsemblMetazoa" id="G15467.2">
    <property type="protein sequence ID" value="G15467.2:cds"/>
    <property type="gene ID" value="G15467"/>
</dbReference>
<organism evidence="7 8">
    <name type="scientific">Magallana gigas</name>
    <name type="common">Pacific oyster</name>
    <name type="synonym">Crassostrea gigas</name>
    <dbReference type="NCBI Taxonomy" id="29159"/>
    <lineage>
        <taxon>Eukaryota</taxon>
        <taxon>Metazoa</taxon>
        <taxon>Spiralia</taxon>
        <taxon>Lophotrochozoa</taxon>
        <taxon>Mollusca</taxon>
        <taxon>Bivalvia</taxon>
        <taxon>Autobranchia</taxon>
        <taxon>Pteriomorphia</taxon>
        <taxon>Ostreida</taxon>
        <taxon>Ostreoidea</taxon>
        <taxon>Ostreidae</taxon>
        <taxon>Magallana</taxon>
    </lineage>
</organism>
<feature type="domain" description="RING-type" evidence="6">
    <location>
        <begin position="149"/>
        <end position="194"/>
    </location>
</feature>
<dbReference type="AlphaFoldDB" id="A0A8W8ISE7"/>
<proteinExistence type="predicted"/>
<dbReference type="InterPro" id="IPR017907">
    <property type="entry name" value="Znf_RING_CS"/>
</dbReference>
<dbReference type="KEGG" id="crg:105328980"/>
<evidence type="ECO:0000256" key="3">
    <source>
        <dbReference type="ARBA" id="ARBA00022833"/>
    </source>
</evidence>
<dbReference type="PROSITE" id="PS00518">
    <property type="entry name" value="ZF_RING_1"/>
    <property type="match status" value="1"/>
</dbReference>
<keyword evidence="1" id="KW-0479">Metal-binding</keyword>
<dbReference type="OMA" id="ICMDVYS"/>
<keyword evidence="8" id="KW-1185">Reference proteome</keyword>
<dbReference type="InterPro" id="IPR018957">
    <property type="entry name" value="Znf_C3HC4_RING-type"/>
</dbReference>
<dbReference type="GO" id="GO:0045944">
    <property type="term" value="P:positive regulation of transcription by RNA polymerase II"/>
    <property type="evidence" value="ECO:0007669"/>
    <property type="project" value="TreeGrafter"/>
</dbReference>
<keyword evidence="2 4" id="KW-0863">Zinc-finger</keyword>
<sequence>MMEIPTRRNTRSIRVTSRRPLQGRSRRQNNNPVILNDDDAEPQNVSCIDLTDLDADFIDLTSPAPNDASIIILPGTESTEPRARPRTSRRGSRTRRQSDRVNLDDSENDVIEISESYQALPLPLSFEDAGNESFNANDSLRSPRQEISCPICMDNKKQIQRSGRQLISTVCGHVFCEPCIKASITTQRCCPTCRKKLTQRQIHPLYI</sequence>
<dbReference type="GO" id="GO:0008270">
    <property type="term" value="F:zinc ion binding"/>
    <property type="evidence" value="ECO:0007669"/>
    <property type="project" value="UniProtKB-KW"/>
</dbReference>
<protein>
    <recommendedName>
        <fullName evidence="6">RING-type domain-containing protein</fullName>
    </recommendedName>
</protein>
<dbReference type="EnsemblMetazoa" id="G15467.1">
    <property type="protein sequence ID" value="G15467.1:cds"/>
    <property type="gene ID" value="G15467"/>
</dbReference>
<name>A0A8W8ISE7_MAGGI</name>
<dbReference type="PANTHER" id="PTHR23041:SF78">
    <property type="entry name" value="E3 UBIQUITIN-PROTEIN LIGASE RNF4"/>
    <property type="match status" value="1"/>
</dbReference>
<dbReference type="InterPro" id="IPR013083">
    <property type="entry name" value="Znf_RING/FYVE/PHD"/>
</dbReference>
<dbReference type="PROSITE" id="PS50089">
    <property type="entry name" value="ZF_RING_2"/>
    <property type="match status" value="1"/>
</dbReference>
<reference evidence="7" key="1">
    <citation type="submission" date="2022-08" db="UniProtKB">
        <authorList>
            <consortium name="EnsemblMetazoa"/>
        </authorList>
    </citation>
    <scope>IDENTIFICATION</scope>
    <source>
        <strain evidence="7">05x7-T-G4-1.051#20</strain>
    </source>
</reference>
<feature type="region of interest" description="Disordered" evidence="5">
    <location>
        <begin position="1"/>
        <end position="40"/>
    </location>
</feature>
<evidence type="ECO:0000313" key="8">
    <source>
        <dbReference type="Proteomes" id="UP000005408"/>
    </source>
</evidence>